<dbReference type="Pfam" id="PF00814">
    <property type="entry name" value="TsaD"/>
    <property type="match status" value="1"/>
</dbReference>
<evidence type="ECO:0000313" key="2">
    <source>
        <dbReference type="EMBL" id="TLS68339.1"/>
    </source>
</evidence>
<keyword evidence="3" id="KW-1185">Reference proteome</keyword>
<dbReference type="GO" id="GO:0016740">
    <property type="term" value="F:transferase activity"/>
    <property type="evidence" value="ECO:0007669"/>
    <property type="project" value="UniProtKB-KW"/>
</dbReference>
<evidence type="ECO:0000313" key="3">
    <source>
        <dbReference type="Proteomes" id="UP000306585"/>
    </source>
</evidence>
<dbReference type="Proteomes" id="UP000306585">
    <property type="component" value="Unassembled WGS sequence"/>
</dbReference>
<feature type="domain" description="Gcp-like" evidence="1">
    <location>
        <begin position="37"/>
        <end position="126"/>
    </location>
</feature>
<dbReference type="InterPro" id="IPR022496">
    <property type="entry name" value="T6A_TsaB"/>
</dbReference>
<dbReference type="NCBIfam" id="TIGR03725">
    <property type="entry name" value="T6A_YeaZ"/>
    <property type="match status" value="1"/>
</dbReference>
<dbReference type="GO" id="GO:0002949">
    <property type="term" value="P:tRNA threonylcarbamoyladenosine modification"/>
    <property type="evidence" value="ECO:0007669"/>
    <property type="project" value="InterPro"/>
</dbReference>
<sequence>MNILALDTATAETCGCLLSGSRTYMASLGADQRIRSTGIMPMLAELLQQAGLDWQNLDILAFSQGPGSFTGLRIAAATLAGLNAELKLPVLHMSSLAITARQTDSQGPIWILEDARAGEAFVGCYDHGEAVSADCCMCWQDIVEQLAPATFTSLATPPLPLNDWHYQPVARSRAEALADELLHASRSVSDHRHLPIYPSPAYLQLSQAERSAHAR</sequence>
<dbReference type="EMBL" id="VBRY01000003">
    <property type="protein sequence ID" value="TLS68339.1"/>
    <property type="molecule type" value="Genomic_DNA"/>
</dbReference>
<dbReference type="AlphaFoldDB" id="A0A5R9GU06"/>
<organism evidence="2 3">
    <name type="scientific">Mariprofundus erugo</name>
    <dbReference type="NCBI Taxonomy" id="2528639"/>
    <lineage>
        <taxon>Bacteria</taxon>
        <taxon>Pseudomonadati</taxon>
        <taxon>Pseudomonadota</taxon>
        <taxon>Candidatius Mariprofundia</taxon>
        <taxon>Mariprofundales</taxon>
        <taxon>Mariprofundaceae</taxon>
        <taxon>Mariprofundus</taxon>
    </lineage>
</organism>
<accession>A0A5R9GU06</accession>
<gene>
    <name evidence="2" type="primary">tsaB</name>
    <name evidence="2" type="ORF">FEF65_03645</name>
</gene>
<dbReference type="SUPFAM" id="SSF53067">
    <property type="entry name" value="Actin-like ATPase domain"/>
    <property type="match status" value="1"/>
</dbReference>
<protein>
    <submittedName>
        <fullName evidence="2">tRNA (Adenosine(37)-N6)-threonylcarbamoyltransferase complex dimerization subunit type 1 TsaB</fullName>
    </submittedName>
</protein>
<keyword evidence="2" id="KW-0808">Transferase</keyword>
<dbReference type="Gene3D" id="3.30.420.40">
    <property type="match status" value="2"/>
</dbReference>
<dbReference type="InterPro" id="IPR043129">
    <property type="entry name" value="ATPase_NBD"/>
</dbReference>
<name>A0A5R9GU06_9PROT</name>
<comment type="caution">
    <text evidence="2">The sequence shown here is derived from an EMBL/GenBank/DDBJ whole genome shotgun (WGS) entry which is preliminary data.</text>
</comment>
<proteinExistence type="predicted"/>
<reference evidence="2 3" key="1">
    <citation type="journal article" date="2019" name="Appl. Environ. Microbiol.">
        <title>Environmental Evidence and Genomic Insight of Iron-oxidizing Bacteria Preference Towards More Corrosion Resistant Stainless Steel at Higher Salinities.</title>
        <authorList>
            <person name="Garrison C.E."/>
            <person name="Price K.A."/>
            <person name="Field E.K."/>
        </authorList>
    </citation>
    <scope>NUCLEOTIDE SEQUENCE [LARGE SCALE GENOMIC DNA]</scope>
    <source>
        <strain evidence="2 3">P3</strain>
    </source>
</reference>
<dbReference type="InterPro" id="IPR000905">
    <property type="entry name" value="Gcp-like_dom"/>
</dbReference>
<evidence type="ECO:0000259" key="1">
    <source>
        <dbReference type="Pfam" id="PF00814"/>
    </source>
</evidence>